<dbReference type="AlphaFoldDB" id="A0A1G6AXK1"/>
<protein>
    <recommendedName>
        <fullName evidence="2">histidine kinase</fullName>
        <ecNumber evidence="2">2.7.13.3</ecNumber>
    </recommendedName>
</protein>
<dbReference type="Gene3D" id="1.20.5.1930">
    <property type="match status" value="1"/>
</dbReference>
<keyword evidence="6" id="KW-0812">Transmembrane</keyword>
<dbReference type="EC" id="2.7.13.3" evidence="2"/>
<dbReference type="Gene3D" id="3.30.565.10">
    <property type="entry name" value="Histidine kinase-like ATPase, C-terminal domain"/>
    <property type="match status" value="1"/>
</dbReference>
<dbReference type="InterPro" id="IPR003594">
    <property type="entry name" value="HATPase_dom"/>
</dbReference>
<evidence type="ECO:0000256" key="6">
    <source>
        <dbReference type="SAM" id="Phobius"/>
    </source>
</evidence>
<dbReference type="STRING" id="439219.SAMN02910293_00677"/>
<feature type="transmembrane region" description="Helical" evidence="6">
    <location>
        <begin position="104"/>
        <end position="122"/>
    </location>
</feature>
<dbReference type="Proteomes" id="UP000182508">
    <property type="component" value="Unassembled WGS sequence"/>
</dbReference>
<accession>A0A1G6AXK1</accession>
<evidence type="ECO:0000256" key="1">
    <source>
        <dbReference type="ARBA" id="ARBA00000085"/>
    </source>
</evidence>
<gene>
    <name evidence="9" type="ORF">SAMN02910293_00677</name>
</gene>
<keyword evidence="4 9" id="KW-0418">Kinase</keyword>
<feature type="domain" description="Signal transduction histidine kinase subgroup 3 dimerisation and phosphoacceptor" evidence="8">
    <location>
        <begin position="175"/>
        <end position="239"/>
    </location>
</feature>
<dbReference type="Pfam" id="PF02518">
    <property type="entry name" value="HATPase_c"/>
    <property type="match status" value="1"/>
</dbReference>
<dbReference type="EMBL" id="FMXP01000007">
    <property type="protein sequence ID" value="SDB13120.1"/>
    <property type="molecule type" value="Genomic_DNA"/>
</dbReference>
<dbReference type="SUPFAM" id="SSF55874">
    <property type="entry name" value="ATPase domain of HSP90 chaperone/DNA topoisomerase II/histidine kinase"/>
    <property type="match status" value="1"/>
</dbReference>
<evidence type="ECO:0000256" key="2">
    <source>
        <dbReference type="ARBA" id="ARBA00012438"/>
    </source>
</evidence>
<keyword evidence="5" id="KW-0902">Two-component regulatory system</keyword>
<name>A0A1G6AXK1_9STRE</name>
<feature type="domain" description="Histidine kinase/HSP90-like ATPase" evidence="7">
    <location>
        <begin position="279"/>
        <end position="324"/>
    </location>
</feature>
<reference evidence="9 10" key="1">
    <citation type="submission" date="2016-10" db="EMBL/GenBank/DDBJ databases">
        <authorList>
            <person name="de Groot N.N."/>
        </authorList>
    </citation>
    <scope>NUCLEOTIDE SEQUENCE [LARGE SCALE GENOMIC DNA]</scope>
    <source>
        <strain evidence="9 10">A-4</strain>
    </source>
</reference>
<dbReference type="GO" id="GO:0016020">
    <property type="term" value="C:membrane"/>
    <property type="evidence" value="ECO:0007669"/>
    <property type="project" value="InterPro"/>
</dbReference>
<sequence length="364" mass="42241">MFRPFQKNYILYYLALIFLAYPIGGVIWFGYPLWTLALTSLFTISYLALIHINNQFHKTIFCLWFNSLAYVVYMSCFYDGAFMWFFFFHSNLLIWRFRDKIKSYRAISFLLALGSVVIYGQILSTDIISRLMVTVVPIFILFMSYSQYSIRKEDDMKSEIYKQNETINLLAAENERNRIGRDLHDTLGHTFAMMTLKTELALKQLDKENLVAVQKELEELNQISRKSMKDVRQLINNLKYRTVGEELDNIRDMFSLSDIELQVQNTVNTDHLSPVIQSSINMILRELTTNIIKHAKAKHCQICLQMAEAITIEVTDDGQGFSNMTGDELHSIKERLQLVKGKVEILSSANPTKIRVSLEEGELS</sequence>
<dbReference type="GO" id="GO:0000155">
    <property type="term" value="F:phosphorelay sensor kinase activity"/>
    <property type="evidence" value="ECO:0007669"/>
    <property type="project" value="InterPro"/>
</dbReference>
<evidence type="ECO:0000313" key="9">
    <source>
        <dbReference type="EMBL" id="SDB13120.1"/>
    </source>
</evidence>
<keyword evidence="6" id="KW-0472">Membrane</keyword>
<proteinExistence type="predicted"/>
<dbReference type="RefSeq" id="WP_074485530.1">
    <property type="nucleotide sequence ID" value="NZ_FMXP01000007.1"/>
</dbReference>
<dbReference type="Pfam" id="PF07730">
    <property type="entry name" value="HisKA_3"/>
    <property type="match status" value="1"/>
</dbReference>
<evidence type="ECO:0000256" key="3">
    <source>
        <dbReference type="ARBA" id="ARBA00022679"/>
    </source>
</evidence>
<evidence type="ECO:0000256" key="5">
    <source>
        <dbReference type="ARBA" id="ARBA00023012"/>
    </source>
</evidence>
<evidence type="ECO:0000313" key="10">
    <source>
        <dbReference type="Proteomes" id="UP000182508"/>
    </source>
</evidence>
<dbReference type="PANTHER" id="PTHR24421">
    <property type="entry name" value="NITRATE/NITRITE SENSOR PROTEIN NARX-RELATED"/>
    <property type="match status" value="1"/>
</dbReference>
<feature type="transmembrane region" description="Helical" evidence="6">
    <location>
        <begin position="34"/>
        <end position="52"/>
    </location>
</feature>
<keyword evidence="6" id="KW-1133">Transmembrane helix</keyword>
<evidence type="ECO:0000259" key="8">
    <source>
        <dbReference type="Pfam" id="PF07730"/>
    </source>
</evidence>
<dbReference type="GO" id="GO:0046983">
    <property type="term" value="F:protein dimerization activity"/>
    <property type="evidence" value="ECO:0007669"/>
    <property type="project" value="InterPro"/>
</dbReference>
<keyword evidence="10" id="KW-1185">Reference proteome</keyword>
<dbReference type="InterPro" id="IPR036890">
    <property type="entry name" value="HATPase_C_sf"/>
</dbReference>
<feature type="transmembrane region" description="Helical" evidence="6">
    <location>
        <begin position="9"/>
        <end position="28"/>
    </location>
</feature>
<dbReference type="CDD" id="cd16917">
    <property type="entry name" value="HATPase_UhpB-NarQ-NarX-like"/>
    <property type="match status" value="1"/>
</dbReference>
<organism evidence="9 10">
    <name type="scientific">Streptococcus henryi</name>
    <dbReference type="NCBI Taxonomy" id="439219"/>
    <lineage>
        <taxon>Bacteria</taxon>
        <taxon>Bacillati</taxon>
        <taxon>Bacillota</taxon>
        <taxon>Bacilli</taxon>
        <taxon>Lactobacillales</taxon>
        <taxon>Streptococcaceae</taxon>
        <taxon>Streptococcus</taxon>
    </lineage>
</organism>
<dbReference type="InterPro" id="IPR011712">
    <property type="entry name" value="Sig_transdc_His_kin_sub3_dim/P"/>
</dbReference>
<feature type="transmembrane region" description="Helical" evidence="6">
    <location>
        <begin position="128"/>
        <end position="148"/>
    </location>
</feature>
<evidence type="ECO:0000259" key="7">
    <source>
        <dbReference type="Pfam" id="PF02518"/>
    </source>
</evidence>
<comment type="catalytic activity">
    <reaction evidence="1">
        <text>ATP + protein L-histidine = ADP + protein N-phospho-L-histidine.</text>
        <dbReference type="EC" id="2.7.13.3"/>
    </reaction>
</comment>
<dbReference type="PANTHER" id="PTHR24421:SF63">
    <property type="entry name" value="SENSOR HISTIDINE KINASE DESK"/>
    <property type="match status" value="1"/>
</dbReference>
<dbReference type="InterPro" id="IPR050482">
    <property type="entry name" value="Sensor_HK_TwoCompSys"/>
</dbReference>
<dbReference type="eggNOG" id="COG4585">
    <property type="taxonomic scope" value="Bacteria"/>
</dbReference>
<keyword evidence="3" id="KW-0808">Transferase</keyword>
<evidence type="ECO:0000256" key="4">
    <source>
        <dbReference type="ARBA" id="ARBA00022777"/>
    </source>
</evidence>